<name>C2FZ99_SPHSI</name>
<dbReference type="HOGENOM" id="CLU_3296696_0_0_10"/>
<dbReference type="EMBL" id="ACHB01000067">
    <property type="protein sequence ID" value="EEI91708.1"/>
    <property type="molecule type" value="Genomic_DNA"/>
</dbReference>
<sequence>MFVSKTDLYAFSFYTGEDTLQVIMIMKYFSKSGCLAVYKI</sequence>
<dbReference type="Proteomes" id="UP000006241">
    <property type="component" value="Unassembled WGS sequence"/>
</dbReference>
<accession>C2FZ99</accession>
<proteinExistence type="predicted"/>
<comment type="caution">
    <text evidence="1">The sequence shown here is derived from an EMBL/GenBank/DDBJ whole genome shotgun (WGS) entry which is preliminary data.</text>
</comment>
<organism evidence="1 2">
    <name type="scientific">Sphingobacterium spiritivorum ATCC 33300</name>
    <dbReference type="NCBI Taxonomy" id="525372"/>
    <lineage>
        <taxon>Bacteria</taxon>
        <taxon>Pseudomonadati</taxon>
        <taxon>Bacteroidota</taxon>
        <taxon>Sphingobacteriia</taxon>
        <taxon>Sphingobacteriales</taxon>
        <taxon>Sphingobacteriaceae</taxon>
        <taxon>Sphingobacterium</taxon>
    </lineage>
</organism>
<evidence type="ECO:0000313" key="2">
    <source>
        <dbReference type="Proteomes" id="UP000006241"/>
    </source>
</evidence>
<evidence type="ECO:0000313" key="1">
    <source>
        <dbReference type="EMBL" id="EEI91708.1"/>
    </source>
</evidence>
<dbReference type="AlphaFoldDB" id="C2FZ99"/>
<reference evidence="1 2" key="1">
    <citation type="submission" date="2009-01" db="EMBL/GenBank/DDBJ databases">
        <authorList>
            <person name="Qin X."/>
            <person name="Bachman B."/>
            <person name="Battles P."/>
            <person name="Bell A."/>
            <person name="Bess C."/>
            <person name="Bickham C."/>
            <person name="Chaboub L."/>
            <person name="Chen D."/>
            <person name="Coyle M."/>
            <person name="Deiros D.R."/>
            <person name="Dinh H."/>
            <person name="Forbes L."/>
            <person name="Fowler G."/>
            <person name="Francisco L."/>
            <person name="Fu Q."/>
            <person name="Gubbala S."/>
            <person name="Hale W."/>
            <person name="Han Y."/>
            <person name="Hemphill L."/>
            <person name="Highlander S.K."/>
            <person name="Hirani K."/>
            <person name="Hogues M."/>
            <person name="Jackson L."/>
            <person name="Jakkamsetti A."/>
            <person name="Javaid M."/>
            <person name="Jiang H."/>
            <person name="Korchina V."/>
            <person name="Kovar C."/>
            <person name="Lara F."/>
            <person name="Lee S."/>
            <person name="Mata R."/>
            <person name="Mathew T."/>
            <person name="Moen C."/>
            <person name="Morales K."/>
            <person name="Munidasa M."/>
            <person name="Nazareth L."/>
            <person name="Ngo R."/>
            <person name="Nguyen L."/>
            <person name="Okwuonu G."/>
            <person name="Ongeri F."/>
            <person name="Patil S."/>
            <person name="Petrosino J."/>
            <person name="Pham C."/>
            <person name="Pham P."/>
            <person name="Pu L.-L."/>
            <person name="Puazo M."/>
            <person name="Raj R."/>
            <person name="Reid J."/>
            <person name="Rouhana J."/>
            <person name="Saada N."/>
            <person name="Shang Y."/>
            <person name="Simmons D."/>
            <person name="Thornton R."/>
            <person name="Warren J."/>
            <person name="Weissenberger G."/>
            <person name="Zhang J."/>
            <person name="Zhang L."/>
            <person name="Zhou C."/>
            <person name="Zhu D."/>
            <person name="Muzny D."/>
            <person name="Worley K."/>
            <person name="Gibbs R."/>
        </authorList>
    </citation>
    <scope>NUCLEOTIDE SEQUENCE [LARGE SCALE GENOMIC DNA]</scope>
    <source>
        <strain evidence="1 2">ATCC 33300</strain>
    </source>
</reference>
<gene>
    <name evidence="1" type="ORF">HMPREF0765_2655</name>
</gene>
<protein>
    <submittedName>
        <fullName evidence="1">Uncharacterized protein</fullName>
    </submittedName>
</protein>